<evidence type="ECO:0000256" key="5">
    <source>
        <dbReference type="ARBA" id="ARBA00023277"/>
    </source>
</evidence>
<dbReference type="Gene3D" id="3.40.50.1000">
    <property type="entry name" value="HAD superfamily/HAD-like"/>
    <property type="match status" value="1"/>
</dbReference>
<keyword evidence="9" id="KW-1185">Reference proteome</keyword>
<dbReference type="Pfam" id="PF13242">
    <property type="entry name" value="Hydrolase_like"/>
    <property type="match status" value="1"/>
</dbReference>
<evidence type="ECO:0000256" key="1">
    <source>
        <dbReference type="ARBA" id="ARBA00004496"/>
    </source>
</evidence>
<accession>A0ABQ4F8R0</accession>
<evidence type="ECO:0000313" key="8">
    <source>
        <dbReference type="EMBL" id="GIH31192.1"/>
    </source>
</evidence>
<keyword evidence="2 7" id="KW-0963">Cytoplasm</keyword>
<evidence type="ECO:0000256" key="7">
    <source>
        <dbReference type="PIRNR" id="PIRNR004682"/>
    </source>
</evidence>
<dbReference type="InterPro" id="IPR006549">
    <property type="entry name" value="HAD-SF_hydro_IIIA"/>
</dbReference>
<dbReference type="Proteomes" id="UP000651728">
    <property type="component" value="Unassembled WGS sequence"/>
</dbReference>
<dbReference type="InterPro" id="IPR004446">
    <property type="entry name" value="Heptose_bisP_phosphatase"/>
</dbReference>
<protein>
    <recommendedName>
        <fullName evidence="6 7">D,D-heptose 1,7-bisphosphate phosphatase</fullName>
        <ecNumber evidence="7">3.1.3.-</ecNumber>
    </recommendedName>
</protein>
<dbReference type="InterPro" id="IPR006543">
    <property type="entry name" value="Histidinol-phos"/>
</dbReference>
<comment type="similarity">
    <text evidence="7">Belongs to the gmhB family.</text>
</comment>
<evidence type="ECO:0000313" key="9">
    <source>
        <dbReference type="Proteomes" id="UP000651728"/>
    </source>
</evidence>
<dbReference type="PIRSF" id="PIRSF004682">
    <property type="entry name" value="GmhB"/>
    <property type="match status" value="1"/>
</dbReference>
<dbReference type="PANTHER" id="PTHR42891">
    <property type="entry name" value="D-GLYCERO-BETA-D-MANNO-HEPTOSE-1,7-BISPHOSPHATE 7-PHOSPHATASE"/>
    <property type="match status" value="1"/>
</dbReference>
<comment type="subcellular location">
    <subcellularLocation>
        <location evidence="1 7">Cytoplasm</location>
    </subcellularLocation>
</comment>
<dbReference type="NCBIfam" id="TIGR01656">
    <property type="entry name" value="Histidinol-ppas"/>
    <property type="match status" value="1"/>
</dbReference>
<proteinExistence type="inferred from homology"/>
<evidence type="ECO:0000256" key="6">
    <source>
        <dbReference type="ARBA" id="ARBA00031828"/>
    </source>
</evidence>
<reference evidence="8 9" key="1">
    <citation type="submission" date="2021-01" db="EMBL/GenBank/DDBJ databases">
        <title>Whole genome shotgun sequence of Microbispora amethystogenes NBRC 101907.</title>
        <authorList>
            <person name="Komaki H."/>
            <person name="Tamura T."/>
        </authorList>
    </citation>
    <scope>NUCLEOTIDE SEQUENCE [LARGE SCALE GENOMIC DNA]</scope>
    <source>
        <strain evidence="8 9">NBRC 101907</strain>
    </source>
</reference>
<comment type="caution">
    <text evidence="8">The sequence shown here is derived from an EMBL/GenBank/DDBJ whole genome shotgun (WGS) entry which is preliminary data.</text>
</comment>
<dbReference type="InterPro" id="IPR006357">
    <property type="entry name" value="HAD-SF_hydro_IIA"/>
</dbReference>
<dbReference type="InterPro" id="IPR036412">
    <property type="entry name" value="HAD-like_sf"/>
</dbReference>
<dbReference type="RefSeq" id="WP_239101095.1">
    <property type="nucleotide sequence ID" value="NZ_BAABEJ010000005.1"/>
</dbReference>
<dbReference type="PANTHER" id="PTHR42891:SF1">
    <property type="entry name" value="D-GLYCERO-BETA-D-MANNO-HEPTOSE-1,7-BISPHOSPHATE 7-PHOSPHATASE"/>
    <property type="match status" value="1"/>
</dbReference>
<dbReference type="Pfam" id="PF13344">
    <property type="entry name" value="Hydrolase_6"/>
    <property type="match status" value="1"/>
</dbReference>
<dbReference type="SUPFAM" id="SSF56784">
    <property type="entry name" value="HAD-like"/>
    <property type="match status" value="1"/>
</dbReference>
<dbReference type="NCBIfam" id="TIGR01509">
    <property type="entry name" value="HAD-SF-IA-v3"/>
    <property type="match status" value="1"/>
</dbReference>
<dbReference type="InterPro" id="IPR023214">
    <property type="entry name" value="HAD_sf"/>
</dbReference>
<name>A0ABQ4F8R0_9ACTN</name>
<keyword evidence="4 7" id="KW-0378">Hydrolase</keyword>
<sequence>MSQPARPPAAVLFDRDGTLVHDVPYNSDPDRVAPVGGAREALDRLRAAGVPIGVVTNQSGVAKGLIAPAALRAVNARVEALLGPFDVWEICPHDDGDHCACRKPAPGLVLSAARRLGVSPVDCVVIGDIGRDVEAARAAGARGVLVPTPVTLPEEVAAALEVAPDLAAAVDLVLPRIPLTAEP</sequence>
<evidence type="ECO:0000256" key="4">
    <source>
        <dbReference type="ARBA" id="ARBA00022801"/>
    </source>
</evidence>
<dbReference type="NCBIfam" id="TIGR01662">
    <property type="entry name" value="HAD-SF-IIIA"/>
    <property type="match status" value="1"/>
</dbReference>
<gene>
    <name evidence="8" type="ORF">Mam01_13560</name>
</gene>
<keyword evidence="5 7" id="KW-0119">Carbohydrate metabolism</keyword>
<organism evidence="8 9">
    <name type="scientific">Microbispora amethystogenes</name>
    <dbReference type="NCBI Taxonomy" id="1427754"/>
    <lineage>
        <taxon>Bacteria</taxon>
        <taxon>Bacillati</taxon>
        <taxon>Actinomycetota</taxon>
        <taxon>Actinomycetes</taxon>
        <taxon>Streptosporangiales</taxon>
        <taxon>Streptosporangiaceae</taxon>
        <taxon>Microbispora</taxon>
    </lineage>
</organism>
<dbReference type="EC" id="3.1.3.-" evidence="7"/>
<dbReference type="EMBL" id="BOOB01000009">
    <property type="protein sequence ID" value="GIH31192.1"/>
    <property type="molecule type" value="Genomic_DNA"/>
</dbReference>
<dbReference type="InterPro" id="IPR006439">
    <property type="entry name" value="HAD-SF_hydro_IA"/>
</dbReference>
<evidence type="ECO:0000256" key="2">
    <source>
        <dbReference type="ARBA" id="ARBA00022490"/>
    </source>
</evidence>
<evidence type="ECO:0000256" key="3">
    <source>
        <dbReference type="ARBA" id="ARBA00022723"/>
    </source>
</evidence>
<keyword evidence="3" id="KW-0479">Metal-binding</keyword>